<evidence type="ECO:0000313" key="2">
    <source>
        <dbReference type="Proteomes" id="UP001497680"/>
    </source>
</evidence>
<sequence>MADPLSMSASIAGLISIADLVFRAVFRYARAAKDAKNDIIALAEEINSLSSVLRSLQALALELEANGDSFDPTLRNHYLSHCRKTIEKIEKRVERASKASNRSKIGGIIQQLKWPFSTSETKELLSELSRHKETVNVALSADSMRKLQLCLSRVDEISKQASSIENIVKEIKINTQISIDRKKQDVLGYFMRASPQRNLQKCIKDRHPMTGLWLTESSIFNDWLETPGSRIFLSGIPGAGKTVLAGSVIQEALRRSHSVDRVGVGFFFCDYRQSITCEPSSILGALACQLARQKDEAFDILHHYYGELHPPTRLPGIPDPEELRARVCSMSELFDQTIIIVDGLDECGDGMDIILQVLIELAEYGTGISMALFSRDHDNIQFKLGDEYKHIPVAAQNSDIRLYVGAELEKRIQSRDLQLGDINMKEEIMKILVERAEGMFRWVVCQIDYLCECAHDEERREALTKLPPTLTGSYRRLLERVNSCSPKVQAIVQLCLQFIAFAEPKLSIPQLRQAVSVSEVLGAHLDASNTITEHEISRRCSSLIRKSECGNYFEFAHFSVQEFLKDEVALSTTLGPNLSQYLISRPRSNALLATQCLRFLQLKNFNSFVWRDRDRKYPFYQYSAREWLRLTRDGLDAVTLNPAKSLFHPSKTKCFLIWVEELKDYVFDTNRRFADTLFSDDNFRPLHLAAVLNIYELCDFLLEDSTNVNARCRAGRPIDLAVTASFQPSKARSASNLVTLLPCTERRNLTINCLINKGARLSDNLRLSGHNSAFTIACDMVGKFDGDFTPIVAILSLGVIPGHTEITAFKNQIFRHNSINAESTTHKLLQYLSSSSSYKTEWGFQIGTIVWEWALRQNLAYTGDPFLVDSRISLSEKALITTAEVATRFDNVDVLSKCLDDDRVDFSTSRLDGGRTLLHIAVKHASVNSIGILLDAGCKSDALDVWGYAPIHWCLGNHRCVIESFLKKGVSLLSLDPEGCTIWHYWAKGAGHHTFLKDTFELDPDATSKALLMKTAAGFTPLSLSLPAAFNAEARAVEIIEFCNRIPEFWQNHVPIFGAAVKHGRERVIRCLKETNAKLDRVSPNRCTPLHQLSAMVSLDCVHLLLSSFPDVRLWRFAGRLPVELYIKKSLGISREPDHQIVKALLPLDILQNEYRERKVLWEYVQGLQVEELQRPAVGKSLYGMEQSHIPIIHKVLATYMRLGLHEDYENEHNESVIIKLISSLSLNGHIDRLSCSVSEDVLHQWIGSTRLWAAARNSYVILRFLKAAIRDLNLNTVVLLIDNGVDIHRRIEGVSAIEYACQIFIENNTFVEYYWSGCSESHTIVSKLLNESSREKLINLMLSEDLHKLATSHNVRRFSWLIAQFIRRGVDVSAQTSNREAHRVLMYHINRNGGCAELLLSAGLDPTIASSTHGSLNAIQFATLTGDIDFLKSVFTHTTAKTLVIDWAKTFNCSIEIDGESISLKGVNALHIAALAGRVECLEFFLDQVASELPPKEINTASSVGRYTPLHLAACYNRVDVISLLLSKGATLTQGDEYGRTPLHNAVKEGHLAATKLLLEYGSPEIFDNFGRKPKAYVSGPDHDYILSCLDEASRAGEINVQMVPTLKVHALSEALELAISGDDLHECISILAFGCPIDVRMPSCLGCSPLIMAMGAEEPKVRIIEWLLEKGANVLNPACQYHEMLSPLEIAVQKPQLNSLLPKFFDAYHTQGGDLISGDDYPLHVAVSWQNNEGLEILKKHHMSPQHAMTTISNRRVCDTIDFDVIGWSRTHIVDITALHLASNAGNKTGVSLLIKKGALVDRVDSNSWTPLAYANSSDMAKHLISLGASTAAVYGRFSSSSLILLWGRHTSSQLFPMYFGDAWQFPKPKKSLLSKMSSALPLVWEDVDISPEHISLLTQLDHDLTSEHEDGSTWMHRIICQDESSDFILDGDFGLCRTTPFPWHLEWCLFGSIAFLRSRFSEFQQKLPHEVFQRILNLEPERGWSPLCRAACLDLVDVMENCLSMGAQVDFEGCPAGSALMIAGICGSFNAVKLLVHHHQAAICYEGKDGPMNVLLLTESKSIIEWLLVKRFTESLRIEAGSQHLHSDQVPEERPWSGIAQAKLRLIGKWEMQPHESSLDYAKRLAELRKRWKGKVVPIYDSV</sequence>
<dbReference type="Proteomes" id="UP001497680">
    <property type="component" value="Unassembled WGS sequence"/>
</dbReference>
<name>A0ACC0DAD6_9PEZI</name>
<dbReference type="EMBL" id="MU394295">
    <property type="protein sequence ID" value="KAI6089528.1"/>
    <property type="molecule type" value="Genomic_DNA"/>
</dbReference>
<proteinExistence type="predicted"/>
<organism evidence="1 2">
    <name type="scientific">Hypoxylon rubiginosum</name>
    <dbReference type="NCBI Taxonomy" id="110542"/>
    <lineage>
        <taxon>Eukaryota</taxon>
        <taxon>Fungi</taxon>
        <taxon>Dikarya</taxon>
        <taxon>Ascomycota</taxon>
        <taxon>Pezizomycotina</taxon>
        <taxon>Sordariomycetes</taxon>
        <taxon>Xylariomycetidae</taxon>
        <taxon>Xylariales</taxon>
        <taxon>Hypoxylaceae</taxon>
        <taxon>Hypoxylon</taxon>
    </lineage>
</organism>
<gene>
    <name evidence="1" type="ORF">F4821DRAFT_275932</name>
</gene>
<evidence type="ECO:0000313" key="1">
    <source>
        <dbReference type="EMBL" id="KAI6089528.1"/>
    </source>
</evidence>
<protein>
    <submittedName>
        <fullName evidence="1">Ankyrin</fullName>
    </submittedName>
</protein>
<keyword evidence="2" id="KW-1185">Reference proteome</keyword>
<accession>A0ACC0DAD6</accession>
<comment type="caution">
    <text evidence="1">The sequence shown here is derived from an EMBL/GenBank/DDBJ whole genome shotgun (WGS) entry which is preliminary data.</text>
</comment>
<reference evidence="1 2" key="1">
    <citation type="journal article" date="2022" name="New Phytol.">
        <title>Ecological generalism drives hyperdiversity of secondary metabolite gene clusters in xylarialean endophytes.</title>
        <authorList>
            <person name="Franco M.E.E."/>
            <person name="Wisecaver J.H."/>
            <person name="Arnold A.E."/>
            <person name="Ju Y.M."/>
            <person name="Slot J.C."/>
            <person name="Ahrendt S."/>
            <person name="Moore L.P."/>
            <person name="Eastman K.E."/>
            <person name="Scott K."/>
            <person name="Konkel Z."/>
            <person name="Mondo S.J."/>
            <person name="Kuo A."/>
            <person name="Hayes R.D."/>
            <person name="Haridas S."/>
            <person name="Andreopoulos B."/>
            <person name="Riley R."/>
            <person name="LaButti K."/>
            <person name="Pangilinan J."/>
            <person name="Lipzen A."/>
            <person name="Amirebrahimi M."/>
            <person name="Yan J."/>
            <person name="Adam C."/>
            <person name="Keymanesh K."/>
            <person name="Ng V."/>
            <person name="Louie K."/>
            <person name="Northen T."/>
            <person name="Drula E."/>
            <person name="Henrissat B."/>
            <person name="Hsieh H.M."/>
            <person name="Youens-Clark K."/>
            <person name="Lutzoni F."/>
            <person name="Miadlikowska J."/>
            <person name="Eastwood D.C."/>
            <person name="Hamelin R.C."/>
            <person name="Grigoriev I.V."/>
            <person name="U'Ren J.M."/>
        </authorList>
    </citation>
    <scope>NUCLEOTIDE SEQUENCE [LARGE SCALE GENOMIC DNA]</scope>
    <source>
        <strain evidence="1 2">ER1909</strain>
    </source>
</reference>